<gene>
    <name evidence="8" type="ORF">AVLFYP127_00872</name>
</gene>
<dbReference type="PANTHER" id="PTHR43281:SF1">
    <property type="entry name" value="FARNESYL DIPHOSPHATE SYNTHASE"/>
    <property type="match status" value="1"/>
</dbReference>
<evidence type="ECO:0000256" key="5">
    <source>
        <dbReference type="ARBA" id="ARBA00022842"/>
    </source>
</evidence>
<dbReference type="GO" id="GO:0008299">
    <property type="term" value="P:isoprenoid biosynthetic process"/>
    <property type="evidence" value="ECO:0007669"/>
    <property type="project" value="UniProtKB-KW"/>
</dbReference>
<evidence type="ECO:0000256" key="4">
    <source>
        <dbReference type="ARBA" id="ARBA00022723"/>
    </source>
</evidence>
<dbReference type="GO" id="GO:0046872">
    <property type="term" value="F:metal ion binding"/>
    <property type="evidence" value="ECO:0007669"/>
    <property type="project" value="UniProtKB-KW"/>
</dbReference>
<evidence type="ECO:0000313" key="8">
    <source>
        <dbReference type="EMBL" id="VYT10797.1"/>
    </source>
</evidence>
<organism evidence="8">
    <name type="scientific">Anaerococcus vaginalis</name>
    <dbReference type="NCBI Taxonomy" id="33037"/>
    <lineage>
        <taxon>Bacteria</taxon>
        <taxon>Bacillati</taxon>
        <taxon>Bacillota</taxon>
        <taxon>Tissierellia</taxon>
        <taxon>Tissierellales</taxon>
        <taxon>Peptoniphilaceae</taxon>
        <taxon>Anaerococcus</taxon>
    </lineage>
</organism>
<dbReference type="EMBL" id="CACRSW010000028">
    <property type="protein sequence ID" value="VYT10797.1"/>
    <property type="molecule type" value="Genomic_DNA"/>
</dbReference>
<keyword evidence="6" id="KW-0414">Isoprene biosynthesis</keyword>
<keyword evidence="3 7" id="KW-0808">Transferase</keyword>
<dbReference type="Pfam" id="PF00348">
    <property type="entry name" value="polyprenyl_synt"/>
    <property type="match status" value="1"/>
</dbReference>
<dbReference type="PANTHER" id="PTHR43281">
    <property type="entry name" value="FARNESYL DIPHOSPHATE SYNTHASE"/>
    <property type="match status" value="1"/>
</dbReference>
<keyword evidence="5" id="KW-0460">Magnesium</keyword>
<dbReference type="RefSeq" id="WP_156329304.1">
    <property type="nucleotide sequence ID" value="NZ_CACRSW010000028.1"/>
</dbReference>
<proteinExistence type="inferred from homology"/>
<dbReference type="GO" id="GO:0004337">
    <property type="term" value="F:(2E,6E)-farnesyl diphosphate synthase activity"/>
    <property type="evidence" value="ECO:0007669"/>
    <property type="project" value="UniProtKB-EC"/>
</dbReference>
<dbReference type="EC" id="2.5.1.10" evidence="8"/>
<protein>
    <submittedName>
        <fullName evidence="8">Farnesyl diphosphate synthase</fullName>
        <ecNumber evidence="8">2.5.1.10</ecNumber>
    </submittedName>
</protein>
<evidence type="ECO:0000256" key="7">
    <source>
        <dbReference type="RuleBase" id="RU004466"/>
    </source>
</evidence>
<sequence>MTKMNKEKFDKILIADKNIIDRAMIKKFDEDNPLSKALIYASDSGKRIRPVVFLETIKMLLGEESVDEKLIDLSLALEMVHAYSLVHDDMPCMDNDDYRRGKLTVHKKYGEDLAILVGDSLLSYAFEIILDLSIYDQRFLEAGKYLANACGKDGMIKGQVFDIKAKKDENIEYILDVYKNKTARLFMAAIMMAALYANVEKDKLEKLENYAYYLGLAFQLQDDILDKYDEFELNILSCISIDDAKKLLLDFNRKAKENINDFKNNDFHIYLIDYLTERIK</sequence>
<dbReference type="CDD" id="cd00685">
    <property type="entry name" value="Trans_IPPS_HT"/>
    <property type="match status" value="1"/>
</dbReference>
<evidence type="ECO:0000256" key="2">
    <source>
        <dbReference type="ARBA" id="ARBA00006706"/>
    </source>
</evidence>
<name>A0A6N2TZT9_9FIRM</name>
<dbReference type="PROSITE" id="PS00723">
    <property type="entry name" value="POLYPRENYL_SYNTHASE_1"/>
    <property type="match status" value="1"/>
</dbReference>
<dbReference type="AlphaFoldDB" id="A0A6N2TZT9"/>
<dbReference type="SFLD" id="SFLDS00005">
    <property type="entry name" value="Isoprenoid_Synthase_Type_I"/>
    <property type="match status" value="1"/>
</dbReference>
<comment type="cofactor">
    <cofactor evidence="1">
        <name>Mg(2+)</name>
        <dbReference type="ChEBI" id="CHEBI:18420"/>
    </cofactor>
</comment>
<dbReference type="SUPFAM" id="SSF48576">
    <property type="entry name" value="Terpenoid synthases"/>
    <property type="match status" value="1"/>
</dbReference>
<dbReference type="InterPro" id="IPR033749">
    <property type="entry name" value="Polyprenyl_synt_CS"/>
</dbReference>
<dbReference type="PROSITE" id="PS00444">
    <property type="entry name" value="POLYPRENYL_SYNTHASE_2"/>
    <property type="match status" value="1"/>
</dbReference>
<dbReference type="Gene3D" id="1.10.600.10">
    <property type="entry name" value="Farnesyl Diphosphate Synthase"/>
    <property type="match status" value="1"/>
</dbReference>
<keyword evidence="4" id="KW-0479">Metal-binding</keyword>
<evidence type="ECO:0000256" key="3">
    <source>
        <dbReference type="ARBA" id="ARBA00022679"/>
    </source>
</evidence>
<evidence type="ECO:0000256" key="6">
    <source>
        <dbReference type="ARBA" id="ARBA00023229"/>
    </source>
</evidence>
<reference evidence="8" key="1">
    <citation type="submission" date="2019-11" db="EMBL/GenBank/DDBJ databases">
        <authorList>
            <person name="Feng L."/>
        </authorList>
    </citation>
    <scope>NUCLEOTIDE SEQUENCE</scope>
    <source>
        <strain evidence="8">AvaginalisLFYP127</strain>
    </source>
</reference>
<dbReference type="InterPro" id="IPR000092">
    <property type="entry name" value="Polyprenyl_synt"/>
</dbReference>
<accession>A0A6N2TZT9</accession>
<evidence type="ECO:0000256" key="1">
    <source>
        <dbReference type="ARBA" id="ARBA00001946"/>
    </source>
</evidence>
<comment type="similarity">
    <text evidence="2 7">Belongs to the FPP/GGPP synthase family.</text>
</comment>
<dbReference type="InterPro" id="IPR008949">
    <property type="entry name" value="Isoprenoid_synthase_dom_sf"/>
</dbReference>